<protein>
    <submittedName>
        <fullName evidence="7">Proton-coupled 1-like amino acid transporter</fullName>
    </submittedName>
</protein>
<gene>
    <name evidence="7" type="ORF">AM593_02105</name>
</gene>
<dbReference type="PANTHER" id="PTHR22950:SF700">
    <property type="entry name" value="AMINO ACID TRANSPORTER TRANSMEMBRANE DOMAIN-CONTAINING PROTEIN"/>
    <property type="match status" value="1"/>
</dbReference>
<evidence type="ECO:0000313" key="7">
    <source>
        <dbReference type="EMBL" id="OPL20352.1"/>
    </source>
</evidence>
<evidence type="ECO:0000256" key="5">
    <source>
        <dbReference type="SAM" id="Phobius"/>
    </source>
</evidence>
<evidence type="ECO:0000256" key="1">
    <source>
        <dbReference type="ARBA" id="ARBA00004141"/>
    </source>
</evidence>
<dbReference type="Pfam" id="PF01490">
    <property type="entry name" value="Aa_trans"/>
    <property type="match status" value="1"/>
</dbReference>
<accession>A0A3R5Q5Y3</accession>
<dbReference type="AlphaFoldDB" id="A0A3R5Q5Y3"/>
<feature type="non-terminal residue" evidence="7">
    <location>
        <position position="86"/>
    </location>
</feature>
<dbReference type="Proteomes" id="UP000266721">
    <property type="component" value="Unassembled WGS sequence"/>
</dbReference>
<sequence>MEGNRHNFASFLHGAILVLSVILGSFGILGYLRFGSGVEQMLNLNIPSASWFAFSINICVIVGVALTFPLQIYPVTEMIELVLFSH</sequence>
<evidence type="ECO:0000256" key="2">
    <source>
        <dbReference type="ARBA" id="ARBA00022692"/>
    </source>
</evidence>
<feature type="domain" description="Amino acid transporter transmembrane" evidence="6">
    <location>
        <begin position="7"/>
        <end position="85"/>
    </location>
</feature>
<dbReference type="GO" id="GO:0015179">
    <property type="term" value="F:L-amino acid transmembrane transporter activity"/>
    <property type="evidence" value="ECO:0007669"/>
    <property type="project" value="TreeGrafter"/>
</dbReference>
<proteinExistence type="predicted"/>
<evidence type="ECO:0000256" key="3">
    <source>
        <dbReference type="ARBA" id="ARBA00022989"/>
    </source>
</evidence>
<keyword evidence="8" id="KW-1185">Reference proteome</keyword>
<feature type="transmembrane region" description="Helical" evidence="5">
    <location>
        <begin position="12"/>
        <end position="32"/>
    </location>
</feature>
<evidence type="ECO:0000256" key="4">
    <source>
        <dbReference type="ARBA" id="ARBA00023136"/>
    </source>
</evidence>
<name>A0A3R5Q5Y3_MYTGA</name>
<dbReference type="InterPro" id="IPR013057">
    <property type="entry name" value="AA_transpt_TM"/>
</dbReference>
<feature type="transmembrane region" description="Helical" evidence="5">
    <location>
        <begin position="52"/>
        <end position="73"/>
    </location>
</feature>
<keyword evidence="2 5" id="KW-0812">Transmembrane</keyword>
<keyword evidence="3 5" id="KW-1133">Transmembrane helix</keyword>
<dbReference type="EMBL" id="KV610953">
    <property type="protein sequence ID" value="OPL20352.1"/>
    <property type="molecule type" value="Genomic_DNA"/>
</dbReference>
<evidence type="ECO:0000313" key="8">
    <source>
        <dbReference type="Proteomes" id="UP000266721"/>
    </source>
</evidence>
<dbReference type="GO" id="GO:0005774">
    <property type="term" value="C:vacuolar membrane"/>
    <property type="evidence" value="ECO:0007669"/>
    <property type="project" value="TreeGrafter"/>
</dbReference>
<comment type="subcellular location">
    <subcellularLocation>
        <location evidence="1">Membrane</location>
        <topology evidence="1">Multi-pass membrane protein</topology>
    </subcellularLocation>
</comment>
<evidence type="ECO:0000259" key="6">
    <source>
        <dbReference type="Pfam" id="PF01490"/>
    </source>
</evidence>
<organism evidence="7 8">
    <name type="scientific">Mytilus galloprovincialis</name>
    <name type="common">Mediterranean mussel</name>
    <dbReference type="NCBI Taxonomy" id="29158"/>
    <lineage>
        <taxon>Eukaryota</taxon>
        <taxon>Metazoa</taxon>
        <taxon>Spiralia</taxon>
        <taxon>Lophotrochozoa</taxon>
        <taxon>Mollusca</taxon>
        <taxon>Bivalvia</taxon>
        <taxon>Autobranchia</taxon>
        <taxon>Pteriomorphia</taxon>
        <taxon>Mytilida</taxon>
        <taxon>Mytiloidea</taxon>
        <taxon>Mytilidae</taxon>
        <taxon>Mytilinae</taxon>
        <taxon>Mytilus</taxon>
    </lineage>
</organism>
<dbReference type="PANTHER" id="PTHR22950">
    <property type="entry name" value="AMINO ACID TRANSPORTER"/>
    <property type="match status" value="1"/>
</dbReference>
<keyword evidence="4 5" id="KW-0472">Membrane</keyword>
<reference evidence="7 8" key="1">
    <citation type="journal article" date="2016" name="PLoS ONE">
        <title>A First Insight into the Genome of the Filter-Feeder Mussel Mytilus galloprovincialis.</title>
        <authorList>
            <person name="Murgarella M."/>
            <person name="Puiu D."/>
            <person name="Novoa B."/>
            <person name="Figueras A."/>
            <person name="Posada D."/>
            <person name="Canchaya C."/>
        </authorList>
    </citation>
    <scope>NUCLEOTIDE SEQUENCE [LARGE SCALE GENOMIC DNA]</scope>
    <source>
        <tissue evidence="7">Muscle</tissue>
    </source>
</reference>
<feature type="non-terminal residue" evidence="7">
    <location>
        <position position="1"/>
    </location>
</feature>